<evidence type="ECO:0000256" key="1">
    <source>
        <dbReference type="SAM" id="Phobius"/>
    </source>
</evidence>
<accession>A0A935UF70</accession>
<dbReference type="EMBL" id="JADJMH010000005">
    <property type="protein sequence ID" value="MBK7674676.1"/>
    <property type="molecule type" value="Genomic_DNA"/>
</dbReference>
<dbReference type="Proteomes" id="UP000697998">
    <property type="component" value="Unassembled WGS sequence"/>
</dbReference>
<gene>
    <name evidence="2" type="ORF">IPJ27_07825</name>
</gene>
<reference evidence="2 3" key="1">
    <citation type="submission" date="2020-10" db="EMBL/GenBank/DDBJ databases">
        <title>Connecting structure to function with the recovery of over 1000 high-quality activated sludge metagenome-assembled genomes encoding full-length rRNA genes using long-read sequencing.</title>
        <authorList>
            <person name="Singleton C.M."/>
            <person name="Petriglieri F."/>
            <person name="Kristensen J.M."/>
            <person name="Kirkegaard R.H."/>
            <person name="Michaelsen T.Y."/>
            <person name="Andersen M.H."/>
            <person name="Karst S.M."/>
            <person name="Dueholm M.S."/>
            <person name="Nielsen P.H."/>
            <person name="Albertsen M."/>
        </authorList>
    </citation>
    <scope>NUCLEOTIDE SEQUENCE [LARGE SCALE GENOMIC DNA]</scope>
    <source>
        <strain evidence="2">EsbW_18-Q3-R4-48_BATAC.285</strain>
    </source>
</reference>
<evidence type="ECO:0000313" key="2">
    <source>
        <dbReference type="EMBL" id="MBK7674676.1"/>
    </source>
</evidence>
<keyword evidence="1" id="KW-0812">Transmembrane</keyword>
<organism evidence="2 3">
    <name type="scientific">Candidatus Accumulibacter proximus</name>
    <dbReference type="NCBI Taxonomy" id="2954385"/>
    <lineage>
        <taxon>Bacteria</taxon>
        <taxon>Pseudomonadati</taxon>
        <taxon>Pseudomonadota</taxon>
        <taxon>Betaproteobacteria</taxon>
        <taxon>Candidatus Accumulibacter</taxon>
    </lineage>
</organism>
<sequence>MALWKTELVLCISLTMPMVRWLAMVLMPGWGKTRGATSPANSRST</sequence>
<dbReference type="AlphaFoldDB" id="A0A935UF70"/>
<feature type="transmembrane region" description="Helical" evidence="1">
    <location>
        <begin position="6"/>
        <end position="26"/>
    </location>
</feature>
<proteinExistence type="predicted"/>
<name>A0A935UF70_9PROT</name>
<protein>
    <submittedName>
        <fullName evidence="2">Uncharacterized protein</fullName>
    </submittedName>
</protein>
<keyword evidence="1" id="KW-1133">Transmembrane helix</keyword>
<comment type="caution">
    <text evidence="2">The sequence shown here is derived from an EMBL/GenBank/DDBJ whole genome shotgun (WGS) entry which is preliminary data.</text>
</comment>
<evidence type="ECO:0000313" key="3">
    <source>
        <dbReference type="Proteomes" id="UP000697998"/>
    </source>
</evidence>
<keyword evidence="1" id="KW-0472">Membrane</keyword>